<dbReference type="InterPro" id="IPR027417">
    <property type="entry name" value="P-loop_NTPase"/>
</dbReference>
<sequence length="172" mass="19659">MERGYIQLYLGEGKGKTTCAVGLAIRALGAGLKVAFLQFFKPETSSEVKILKSFAPNLLYKNFHITGFVKGKPSERLKAKIREGYEFFKKLLLEGTFQLIVLDEFVYALKWNIIELNDFINLLQNRPQGVEIVITGREAPTELIDLADLVTEMRKIKHYYDKGVQARWGIEK</sequence>
<dbReference type="Gene3D" id="3.40.50.300">
    <property type="entry name" value="P-loop containing nucleotide triphosphate hydrolases"/>
    <property type="match status" value="1"/>
</dbReference>
<evidence type="ECO:0000256" key="2">
    <source>
        <dbReference type="ARBA" id="ARBA00007487"/>
    </source>
</evidence>
<evidence type="ECO:0000256" key="7">
    <source>
        <dbReference type="ARBA" id="ARBA00033354"/>
    </source>
</evidence>
<evidence type="ECO:0000256" key="5">
    <source>
        <dbReference type="ARBA" id="ARBA00031529"/>
    </source>
</evidence>
<evidence type="ECO:0000256" key="6">
    <source>
        <dbReference type="ARBA" id="ARBA00033334"/>
    </source>
</evidence>
<proteinExistence type="inferred from homology"/>
<reference evidence="10" key="1">
    <citation type="journal article" date="2020" name="mSystems">
        <title>Genome- and Community-Level Interaction Insights into Carbon Utilization and Element Cycling Functions of Hydrothermarchaeota in Hydrothermal Sediment.</title>
        <authorList>
            <person name="Zhou Z."/>
            <person name="Liu Y."/>
            <person name="Xu W."/>
            <person name="Pan J."/>
            <person name="Luo Z.H."/>
            <person name="Li M."/>
        </authorList>
    </citation>
    <scope>NUCLEOTIDE SEQUENCE [LARGE SCALE GENOMIC DNA]</scope>
    <source>
        <strain evidence="10">SpSt-605</strain>
    </source>
</reference>
<evidence type="ECO:0000256" key="1">
    <source>
        <dbReference type="ARBA" id="ARBA00005121"/>
    </source>
</evidence>
<comment type="catalytic activity">
    <reaction evidence="8">
        <text>2 cob(II)yrinate a,c diamide + reduced [electron-transfer flavoprotein] + 2 ATP = 2 adenosylcob(III)yrinate a,c-diamide + 2 triphosphate + oxidized [electron-transfer flavoprotein] + 3 H(+)</text>
        <dbReference type="Rhea" id="RHEA:11528"/>
        <dbReference type="Rhea" id="RHEA-COMP:10685"/>
        <dbReference type="Rhea" id="RHEA-COMP:10686"/>
        <dbReference type="ChEBI" id="CHEBI:15378"/>
        <dbReference type="ChEBI" id="CHEBI:18036"/>
        <dbReference type="ChEBI" id="CHEBI:30616"/>
        <dbReference type="ChEBI" id="CHEBI:57692"/>
        <dbReference type="ChEBI" id="CHEBI:58307"/>
        <dbReference type="ChEBI" id="CHEBI:58503"/>
        <dbReference type="ChEBI" id="CHEBI:58537"/>
        <dbReference type="EC" id="2.5.1.17"/>
    </reaction>
</comment>
<dbReference type="EMBL" id="DSZU01000054">
    <property type="protein sequence ID" value="HGV55092.1"/>
    <property type="molecule type" value="Genomic_DNA"/>
</dbReference>
<dbReference type="PANTHER" id="PTHR46638">
    <property type="entry name" value="CORRINOID ADENOSYLTRANSFERASE"/>
    <property type="match status" value="1"/>
</dbReference>
<evidence type="ECO:0000256" key="8">
    <source>
        <dbReference type="ARBA" id="ARBA00048555"/>
    </source>
</evidence>
<dbReference type="AlphaFoldDB" id="A0A832GNE6"/>
<accession>A0A832GNE6</accession>
<comment type="similarity">
    <text evidence="2">Belongs to the Cob(I)alamin adenosyltransferase family.</text>
</comment>
<dbReference type="SUPFAM" id="SSF52540">
    <property type="entry name" value="P-loop containing nucleoside triphosphate hydrolases"/>
    <property type="match status" value="1"/>
</dbReference>
<dbReference type="GO" id="GO:0008817">
    <property type="term" value="F:corrinoid adenosyltransferase activity"/>
    <property type="evidence" value="ECO:0007669"/>
    <property type="project" value="UniProtKB-EC"/>
</dbReference>
<name>A0A832GNE6_9BACT</name>
<dbReference type="PIRSF" id="PIRSF015617">
    <property type="entry name" value="Adensltrnsf_CobA"/>
    <property type="match status" value="1"/>
</dbReference>
<evidence type="ECO:0000256" key="3">
    <source>
        <dbReference type="ARBA" id="ARBA00012454"/>
    </source>
</evidence>
<protein>
    <recommendedName>
        <fullName evidence="3">corrinoid adenosyltransferase</fullName>
        <ecNumber evidence="3">2.5.1.17</ecNumber>
    </recommendedName>
    <alternativeName>
        <fullName evidence="5">Cob(II)alamin adenosyltransferase</fullName>
    </alternativeName>
    <alternativeName>
        <fullName evidence="7">Cob(II)yrinic acid a,c-diamide adenosyltransferase</fullName>
    </alternativeName>
    <alternativeName>
        <fullName evidence="6">Cobinamide/cobalamin adenosyltransferase</fullName>
    </alternativeName>
</protein>
<comment type="caution">
    <text evidence="10">The sequence shown here is derived from an EMBL/GenBank/DDBJ whole genome shotgun (WGS) entry which is preliminary data.</text>
</comment>
<evidence type="ECO:0000256" key="9">
    <source>
        <dbReference type="ARBA" id="ARBA00048692"/>
    </source>
</evidence>
<dbReference type="InterPro" id="IPR003724">
    <property type="entry name" value="CblAdoTrfase_CobA"/>
</dbReference>
<dbReference type="Pfam" id="PF02572">
    <property type="entry name" value="CobA_CobO_BtuR"/>
    <property type="match status" value="1"/>
</dbReference>
<gene>
    <name evidence="10" type="ORF">ENT73_03265</name>
</gene>
<comment type="catalytic activity">
    <reaction evidence="9">
        <text>2 cob(II)alamin + reduced [electron-transfer flavoprotein] + 2 ATP = 2 adenosylcob(III)alamin + 2 triphosphate + oxidized [electron-transfer flavoprotein] + 3 H(+)</text>
        <dbReference type="Rhea" id="RHEA:28671"/>
        <dbReference type="Rhea" id="RHEA-COMP:10685"/>
        <dbReference type="Rhea" id="RHEA-COMP:10686"/>
        <dbReference type="ChEBI" id="CHEBI:15378"/>
        <dbReference type="ChEBI" id="CHEBI:16304"/>
        <dbReference type="ChEBI" id="CHEBI:18036"/>
        <dbReference type="ChEBI" id="CHEBI:18408"/>
        <dbReference type="ChEBI" id="CHEBI:30616"/>
        <dbReference type="ChEBI" id="CHEBI:57692"/>
        <dbReference type="ChEBI" id="CHEBI:58307"/>
        <dbReference type="EC" id="2.5.1.17"/>
    </reaction>
</comment>
<comment type="function">
    <text evidence="4">Required for both de novo synthesis of the corrin ring for the assimilation of exogenous corrinoids. Participates in the adenosylation of a variety of incomplete and complete corrinoids.</text>
</comment>
<keyword evidence="10" id="KW-0808">Transferase</keyword>
<comment type="pathway">
    <text evidence="1">Cofactor biosynthesis; adenosylcobalamin biosynthesis; adenosylcobalamin from cob(II)yrinate a,c-diamide: step 2/7.</text>
</comment>
<dbReference type="PANTHER" id="PTHR46638:SF1">
    <property type="entry name" value="CORRINOID ADENOSYLTRANSFERASE"/>
    <property type="match status" value="1"/>
</dbReference>
<evidence type="ECO:0000256" key="4">
    <source>
        <dbReference type="ARBA" id="ARBA00024929"/>
    </source>
</evidence>
<dbReference type="GO" id="GO:0005524">
    <property type="term" value="F:ATP binding"/>
    <property type="evidence" value="ECO:0007669"/>
    <property type="project" value="InterPro"/>
</dbReference>
<dbReference type="GO" id="GO:0009236">
    <property type="term" value="P:cobalamin biosynthetic process"/>
    <property type="evidence" value="ECO:0007669"/>
    <property type="project" value="InterPro"/>
</dbReference>
<organism evidence="10">
    <name type="scientific">Caldimicrobium thiodismutans</name>
    <dbReference type="NCBI Taxonomy" id="1653476"/>
    <lineage>
        <taxon>Bacteria</taxon>
        <taxon>Pseudomonadati</taxon>
        <taxon>Thermodesulfobacteriota</taxon>
        <taxon>Thermodesulfobacteria</taxon>
        <taxon>Thermodesulfobacteriales</taxon>
        <taxon>Thermodesulfobacteriaceae</taxon>
        <taxon>Caldimicrobium</taxon>
    </lineage>
</organism>
<evidence type="ECO:0000313" key="10">
    <source>
        <dbReference type="EMBL" id="HGV55092.1"/>
    </source>
</evidence>
<dbReference type="EC" id="2.5.1.17" evidence="3"/>